<organism evidence="2 3">
    <name type="scientific">Caballeronia calidae</name>
    <dbReference type="NCBI Taxonomy" id="1777139"/>
    <lineage>
        <taxon>Bacteria</taxon>
        <taxon>Pseudomonadati</taxon>
        <taxon>Pseudomonadota</taxon>
        <taxon>Betaproteobacteria</taxon>
        <taxon>Burkholderiales</taxon>
        <taxon>Burkholderiaceae</taxon>
        <taxon>Caballeronia</taxon>
    </lineage>
</organism>
<feature type="region of interest" description="Disordered" evidence="1">
    <location>
        <begin position="1"/>
        <end position="20"/>
    </location>
</feature>
<proteinExistence type="predicted"/>
<reference evidence="2" key="1">
    <citation type="submission" date="2016-01" db="EMBL/GenBank/DDBJ databases">
        <authorList>
            <person name="Peeters C."/>
        </authorList>
    </citation>
    <scope>NUCLEOTIDE SEQUENCE</scope>
    <source>
        <strain evidence="2">LMG 29321</strain>
    </source>
</reference>
<dbReference type="Proteomes" id="UP000071859">
    <property type="component" value="Unassembled WGS sequence"/>
</dbReference>
<accession>A0A157ZKD6</accession>
<sequence length="204" mass="22060">MSDDVGESPAALIADAPPSAVPGVHGMHEPGFVFLMLPSTHSFARSMCRLRLRRRRARTVTFCSSRRATSSGCRARRCARRKRSFPSPMAGICRNGFRDTTESGAGVSAGDHRVIWFALMVRKANGAEWSLLTRLSRAGVVERATGCPADRRCSGSWPRVLIQRGRSPARRCPHSIGFRTVSALGKAGSLTSAASLHGRTDIAL</sequence>
<gene>
    <name evidence="2" type="ORF">AWB78_00663</name>
</gene>
<dbReference type="AlphaFoldDB" id="A0A157ZKD6"/>
<comment type="caution">
    <text evidence="2">The sequence shown here is derived from an EMBL/GenBank/DDBJ whole genome shotgun (WGS) entry which is preliminary data.</text>
</comment>
<evidence type="ECO:0000256" key="1">
    <source>
        <dbReference type="SAM" id="MobiDB-lite"/>
    </source>
</evidence>
<keyword evidence="3" id="KW-1185">Reference proteome</keyword>
<evidence type="ECO:0000313" key="3">
    <source>
        <dbReference type="Proteomes" id="UP000071859"/>
    </source>
</evidence>
<evidence type="ECO:0000313" key="2">
    <source>
        <dbReference type="EMBL" id="SAK45909.1"/>
    </source>
</evidence>
<protein>
    <submittedName>
        <fullName evidence="2">Uncharacterized protein</fullName>
    </submittedName>
</protein>
<name>A0A157ZKD6_9BURK</name>
<dbReference type="EMBL" id="FCOX02000002">
    <property type="protein sequence ID" value="SAK45909.1"/>
    <property type="molecule type" value="Genomic_DNA"/>
</dbReference>